<evidence type="ECO:0000259" key="5">
    <source>
        <dbReference type="PROSITE" id="PS50118"/>
    </source>
</evidence>
<dbReference type="GO" id="GO:0005634">
    <property type="term" value="C:nucleus"/>
    <property type="evidence" value="ECO:0007669"/>
    <property type="project" value="UniProtKB-UniRule"/>
</dbReference>
<dbReference type="AlphaFoldDB" id="A0A409WGJ5"/>
<evidence type="ECO:0000313" key="7">
    <source>
        <dbReference type="Proteomes" id="UP000284706"/>
    </source>
</evidence>
<feature type="DNA-binding region" description="HMG box" evidence="3">
    <location>
        <begin position="79"/>
        <end position="143"/>
    </location>
</feature>
<dbReference type="Proteomes" id="UP000284706">
    <property type="component" value="Unassembled WGS sequence"/>
</dbReference>
<dbReference type="EMBL" id="NHYE01005077">
    <property type="protein sequence ID" value="PPQ77632.1"/>
    <property type="molecule type" value="Genomic_DNA"/>
</dbReference>
<dbReference type="SMART" id="SM00398">
    <property type="entry name" value="HMG"/>
    <property type="match status" value="1"/>
</dbReference>
<dbReference type="InParanoid" id="A0A409WGJ5"/>
<gene>
    <name evidence="6" type="ORF">CVT26_005413</name>
</gene>
<evidence type="ECO:0000256" key="4">
    <source>
        <dbReference type="SAM" id="MobiDB-lite"/>
    </source>
</evidence>
<evidence type="ECO:0000256" key="1">
    <source>
        <dbReference type="ARBA" id="ARBA00023125"/>
    </source>
</evidence>
<keyword evidence="7" id="KW-1185">Reference proteome</keyword>
<evidence type="ECO:0000256" key="3">
    <source>
        <dbReference type="PROSITE-ProRule" id="PRU00267"/>
    </source>
</evidence>
<reference evidence="6 7" key="1">
    <citation type="journal article" date="2018" name="Evol. Lett.">
        <title>Horizontal gene cluster transfer increased hallucinogenic mushroom diversity.</title>
        <authorList>
            <person name="Reynolds H.T."/>
            <person name="Vijayakumar V."/>
            <person name="Gluck-Thaler E."/>
            <person name="Korotkin H.B."/>
            <person name="Matheny P.B."/>
            <person name="Slot J.C."/>
        </authorList>
    </citation>
    <scope>NUCLEOTIDE SEQUENCE [LARGE SCALE GENOMIC DNA]</scope>
    <source>
        <strain evidence="6 7">SRW20</strain>
    </source>
</reference>
<dbReference type="GO" id="GO:0000981">
    <property type="term" value="F:DNA-binding transcription factor activity, RNA polymerase II-specific"/>
    <property type="evidence" value="ECO:0007669"/>
    <property type="project" value="TreeGrafter"/>
</dbReference>
<dbReference type="SUPFAM" id="SSF47095">
    <property type="entry name" value="HMG-box"/>
    <property type="match status" value="1"/>
</dbReference>
<dbReference type="InterPro" id="IPR036910">
    <property type="entry name" value="HMG_box_dom_sf"/>
</dbReference>
<evidence type="ECO:0000256" key="2">
    <source>
        <dbReference type="ARBA" id="ARBA00023242"/>
    </source>
</evidence>
<proteinExistence type="predicted"/>
<organism evidence="6 7">
    <name type="scientific">Gymnopilus dilepis</name>
    <dbReference type="NCBI Taxonomy" id="231916"/>
    <lineage>
        <taxon>Eukaryota</taxon>
        <taxon>Fungi</taxon>
        <taxon>Dikarya</taxon>
        <taxon>Basidiomycota</taxon>
        <taxon>Agaricomycotina</taxon>
        <taxon>Agaricomycetes</taxon>
        <taxon>Agaricomycetidae</taxon>
        <taxon>Agaricales</taxon>
        <taxon>Agaricineae</taxon>
        <taxon>Hymenogastraceae</taxon>
        <taxon>Gymnopilus</taxon>
    </lineage>
</organism>
<accession>A0A409WGJ5</accession>
<dbReference type="GO" id="GO:0000978">
    <property type="term" value="F:RNA polymerase II cis-regulatory region sequence-specific DNA binding"/>
    <property type="evidence" value="ECO:0007669"/>
    <property type="project" value="TreeGrafter"/>
</dbReference>
<keyword evidence="2 3" id="KW-0539">Nucleus</keyword>
<keyword evidence="1 3" id="KW-0238">DNA-binding</keyword>
<dbReference type="PROSITE" id="PS50118">
    <property type="entry name" value="HMG_BOX_2"/>
    <property type="match status" value="1"/>
</dbReference>
<protein>
    <recommendedName>
        <fullName evidence="5">HMG box domain-containing protein</fullName>
    </recommendedName>
</protein>
<dbReference type="PANTHER" id="PTHR45789">
    <property type="entry name" value="FI18025P1"/>
    <property type="match status" value="1"/>
</dbReference>
<dbReference type="Gene3D" id="1.10.30.10">
    <property type="entry name" value="High mobility group box domain"/>
    <property type="match status" value="1"/>
</dbReference>
<name>A0A409WGJ5_9AGAR</name>
<evidence type="ECO:0000313" key="6">
    <source>
        <dbReference type="EMBL" id="PPQ77632.1"/>
    </source>
</evidence>
<feature type="region of interest" description="Disordered" evidence="4">
    <location>
        <begin position="220"/>
        <end position="266"/>
    </location>
</feature>
<dbReference type="InterPro" id="IPR009071">
    <property type="entry name" value="HMG_box_dom"/>
</dbReference>
<comment type="caution">
    <text evidence="6">The sequence shown here is derived from an EMBL/GenBank/DDBJ whole genome shotgun (WGS) entry which is preliminary data.</text>
</comment>
<feature type="domain" description="HMG box" evidence="5">
    <location>
        <begin position="79"/>
        <end position="143"/>
    </location>
</feature>
<dbReference type="CDD" id="cd01389">
    <property type="entry name" value="HMG-box_ROX1-like"/>
    <property type="match status" value="1"/>
</dbReference>
<feature type="compositionally biased region" description="Polar residues" evidence="4">
    <location>
        <begin position="239"/>
        <end position="263"/>
    </location>
</feature>
<dbReference type="OrthoDB" id="6247875at2759"/>
<dbReference type="STRING" id="231916.A0A409WGJ5"/>
<dbReference type="Pfam" id="PF00505">
    <property type="entry name" value="HMG_box"/>
    <property type="match status" value="1"/>
</dbReference>
<feature type="region of interest" description="Disordered" evidence="4">
    <location>
        <begin position="153"/>
        <end position="195"/>
    </location>
</feature>
<sequence length="433" mass="47047">MIEPQTLADVPVTNAEQAGPTSIQRISAEDLPRLLSQLCSDINLPDGAFFLVVPPRDGHLPFSFTPTSSQTPQVTSSHIPRPRNAFFCFRSEYVGTHKDDGQQNLSKEAARVWSNMSEVEKQPFKEQAEMEQRLHKERYPDYVYEPAKARQAKMKRDVLRGKGSRRANSSVSTAVADALSPHRPRFPAVHGPSSSPVYEHGSLFLADSPSAREESIDALFTPQSSDDEESPSPLLVPSLTASDATDSLGNASWSRQEPGTMNATDLELPNGVASSLFSPILCDNRALGNPQSDSSMFSTSSDNSMTALNVLGLGFDGGLMSFDHAAMTTSIPGLPGIEYDPFCFHPSNGFLDGAVAGTSTWGFDLYRTGLGPMPDPIDRPISPLDLSSDFEADSTYTIGYDQEATDDEMEDAYIDFGYLSSPDIKGKGKEKVN</sequence>
<dbReference type="InterPro" id="IPR051356">
    <property type="entry name" value="SOX/SOX-like_TF"/>
</dbReference>
<dbReference type="PANTHER" id="PTHR45789:SF2">
    <property type="entry name" value="FI18025P1"/>
    <property type="match status" value="1"/>
</dbReference>